<dbReference type="PANTHER" id="PTHR31389">
    <property type="entry name" value="LD39211P"/>
    <property type="match status" value="1"/>
</dbReference>
<keyword evidence="2" id="KW-1185">Reference proteome</keyword>
<evidence type="ECO:0000313" key="1">
    <source>
        <dbReference type="EMBL" id="RNA17927.1"/>
    </source>
</evidence>
<dbReference type="Pfam" id="PF07801">
    <property type="entry name" value="DUF1647"/>
    <property type="match status" value="1"/>
</dbReference>
<evidence type="ECO:0000313" key="2">
    <source>
        <dbReference type="Proteomes" id="UP000276133"/>
    </source>
</evidence>
<accession>A0A3M7R2W1</accession>
<reference evidence="1 2" key="1">
    <citation type="journal article" date="2018" name="Sci. Rep.">
        <title>Genomic signatures of local adaptation to the degree of environmental predictability in rotifers.</title>
        <authorList>
            <person name="Franch-Gras L."/>
            <person name="Hahn C."/>
            <person name="Garcia-Roger E.M."/>
            <person name="Carmona M.J."/>
            <person name="Serra M."/>
            <person name="Gomez A."/>
        </authorList>
    </citation>
    <scope>NUCLEOTIDE SEQUENCE [LARGE SCALE GENOMIC DNA]</scope>
    <source>
        <strain evidence="1">HYR1</strain>
    </source>
</reference>
<protein>
    <submittedName>
        <fullName evidence="1">Tripeptidyl-peptidase 2</fullName>
    </submittedName>
</protein>
<sequence length="494" mass="58555">MNSSKVEALRIRLYAFFNENRSLGKIFTVKHFMAEKIPRKRKQVSDQTPKKMTKVQLNKLKKAFDHKDNIRQRQAAKKFVISQQMVKIPDRTETQKKVARVKCRNLCIKNPNISWILDDESYFTLSHGKINGNDIFYSSNIAATPASTKYTPVKKFEQKLLVWLVISERDISAPIIRKSGLAVNQTVYLDFVKRGPLNKRGPKIYANSKTLDKIFRRLYFIELEHFVTYRNLKLISLNEIKIHFQHKLKLPQNQLIFKDEIETYFSLGTDKFVELNHKFFKMVQELNEKPPSSMENFHQGLVMVTDGRRKYFERFKKFLKIKKKLFSSNKLFVYDLDMETSMLEEIRSIGSCEIRRFGNNVYPPHFKNLKTFSWKPVIIQEVMKEMKKNEFILFVDNSIDFRPHLLWDVKDKANRIGMDWFGETYQQSNGLYMFESNHILMKKNFLSALIMKVWVSCALDKKCIITNLVKKHSIYKFSSRFTNDTTHDIFPFLF</sequence>
<dbReference type="InterPro" id="IPR012444">
    <property type="entry name" value="DUF1647"/>
</dbReference>
<comment type="caution">
    <text evidence="1">The sequence shown here is derived from an EMBL/GenBank/DDBJ whole genome shotgun (WGS) entry which is preliminary data.</text>
</comment>
<dbReference type="OrthoDB" id="10043445at2759"/>
<dbReference type="Proteomes" id="UP000276133">
    <property type="component" value="Unassembled WGS sequence"/>
</dbReference>
<dbReference type="PANTHER" id="PTHR31389:SF4">
    <property type="entry name" value="LD39211P"/>
    <property type="match status" value="1"/>
</dbReference>
<gene>
    <name evidence="1" type="ORF">BpHYR1_004686</name>
</gene>
<proteinExistence type="predicted"/>
<dbReference type="AlphaFoldDB" id="A0A3M7R2W1"/>
<name>A0A3M7R2W1_BRAPC</name>
<organism evidence="1 2">
    <name type="scientific">Brachionus plicatilis</name>
    <name type="common">Marine rotifer</name>
    <name type="synonym">Brachionus muelleri</name>
    <dbReference type="NCBI Taxonomy" id="10195"/>
    <lineage>
        <taxon>Eukaryota</taxon>
        <taxon>Metazoa</taxon>
        <taxon>Spiralia</taxon>
        <taxon>Gnathifera</taxon>
        <taxon>Rotifera</taxon>
        <taxon>Eurotatoria</taxon>
        <taxon>Monogononta</taxon>
        <taxon>Pseudotrocha</taxon>
        <taxon>Ploima</taxon>
        <taxon>Brachionidae</taxon>
        <taxon>Brachionus</taxon>
    </lineage>
</organism>
<dbReference type="EMBL" id="REGN01004341">
    <property type="protein sequence ID" value="RNA17927.1"/>
    <property type="molecule type" value="Genomic_DNA"/>
</dbReference>